<accession>A0A2J8RAS8</accession>
<protein>
    <submittedName>
        <fullName evidence="1">ZNF140 isoform 8</fullName>
    </submittedName>
</protein>
<comment type="caution">
    <text evidence="1">The sequence shown here is derived from an EMBL/GenBank/DDBJ whole genome shotgun (WGS) entry which is preliminary data.</text>
</comment>
<dbReference type="AlphaFoldDB" id="A0A2J8RAS8"/>
<gene>
    <name evidence="1" type="ORF">CR201_G0052334</name>
</gene>
<dbReference type="EMBL" id="NDHI03003721">
    <property type="protein sequence ID" value="PNJ05639.1"/>
    <property type="molecule type" value="Genomic_DNA"/>
</dbReference>
<sequence>MSQDLGRGFLSPTTTCLAEPQDPVPCSSFSGVSDIQRCGHRLLPGGVEMASACSKRFVQMCNVGELWPSGLTGSFHF</sequence>
<organism evidence="1">
    <name type="scientific">Pongo abelii</name>
    <name type="common">Sumatran orangutan</name>
    <name type="synonym">Pongo pygmaeus abelii</name>
    <dbReference type="NCBI Taxonomy" id="9601"/>
    <lineage>
        <taxon>Eukaryota</taxon>
        <taxon>Metazoa</taxon>
        <taxon>Chordata</taxon>
        <taxon>Craniata</taxon>
        <taxon>Vertebrata</taxon>
        <taxon>Euteleostomi</taxon>
        <taxon>Mammalia</taxon>
        <taxon>Eutheria</taxon>
        <taxon>Euarchontoglires</taxon>
        <taxon>Primates</taxon>
        <taxon>Haplorrhini</taxon>
        <taxon>Catarrhini</taxon>
        <taxon>Hominidae</taxon>
        <taxon>Pongo</taxon>
    </lineage>
</organism>
<name>A0A2J8RAS8_PONAB</name>
<proteinExistence type="predicted"/>
<reference evidence="1" key="1">
    <citation type="submission" date="2017-12" db="EMBL/GenBank/DDBJ databases">
        <title>High-resolution comparative analysis of great ape genomes.</title>
        <authorList>
            <person name="Pollen A."/>
            <person name="Hastie A."/>
            <person name="Hormozdiari F."/>
            <person name="Dougherty M."/>
            <person name="Liu R."/>
            <person name="Chaisson M."/>
            <person name="Hoppe E."/>
            <person name="Hill C."/>
            <person name="Pang A."/>
            <person name="Hillier L."/>
            <person name="Baker C."/>
            <person name="Armstrong J."/>
            <person name="Shendure J."/>
            <person name="Paten B."/>
            <person name="Wilson R."/>
            <person name="Chao H."/>
            <person name="Schneider V."/>
            <person name="Ventura M."/>
            <person name="Kronenberg Z."/>
            <person name="Murali S."/>
            <person name="Gordon D."/>
            <person name="Cantsilieris S."/>
            <person name="Munson K."/>
            <person name="Nelson B."/>
            <person name="Raja A."/>
            <person name="Underwood J."/>
            <person name="Diekhans M."/>
            <person name="Fiddes I."/>
            <person name="Haussler D."/>
            <person name="Eichler E."/>
        </authorList>
    </citation>
    <scope>NUCLEOTIDE SEQUENCE [LARGE SCALE GENOMIC DNA]</scope>
    <source>
        <strain evidence="1">Susie</strain>
    </source>
</reference>
<evidence type="ECO:0000313" key="1">
    <source>
        <dbReference type="EMBL" id="PNJ05639.1"/>
    </source>
</evidence>